<dbReference type="GeneID" id="5413062"/>
<accession>A4H5C9</accession>
<dbReference type="RefSeq" id="XP_001562124.1">
    <property type="nucleotide sequence ID" value="XM_001562074.1"/>
</dbReference>
<dbReference type="VEuPathDB" id="TriTrypDB:LbrM.08.0650"/>
<evidence type="ECO:0000313" key="2">
    <source>
        <dbReference type="Proteomes" id="UP000007258"/>
    </source>
</evidence>
<dbReference type="OMA" id="LCHLVYE"/>
<dbReference type="Proteomes" id="UP000007258">
    <property type="component" value="Chromosome 8"/>
</dbReference>
<organism evidence="1 2">
    <name type="scientific">Leishmania braziliensis</name>
    <dbReference type="NCBI Taxonomy" id="5660"/>
    <lineage>
        <taxon>Eukaryota</taxon>
        <taxon>Discoba</taxon>
        <taxon>Euglenozoa</taxon>
        <taxon>Kinetoplastea</taxon>
        <taxon>Metakinetoplastina</taxon>
        <taxon>Trypanosomatida</taxon>
        <taxon>Trypanosomatidae</taxon>
        <taxon>Leishmaniinae</taxon>
        <taxon>Leishmania</taxon>
        <taxon>Leishmania braziliensis species complex</taxon>
    </lineage>
</organism>
<dbReference type="AlphaFoldDB" id="A4H5C9"/>
<reference evidence="1 2" key="1">
    <citation type="journal article" date="2007" name="Nat. Genet.">
        <title>Comparative genomic analysis of three Leishmania species that cause diverse human disease.</title>
        <authorList>
            <person name="Peacock C.S."/>
            <person name="Seeger K."/>
            <person name="Harris D."/>
            <person name="Murphy L."/>
            <person name="Ruiz J.C."/>
            <person name="Quail M.A."/>
            <person name="Peters N."/>
            <person name="Adlem E."/>
            <person name="Tivey A."/>
            <person name="Aslett M."/>
            <person name="Kerhornou A."/>
            <person name="Ivens A."/>
            <person name="Fraser A."/>
            <person name="Rajandream M.A."/>
            <person name="Carver T."/>
            <person name="Norbertczak H."/>
            <person name="Chillingworth T."/>
            <person name="Hance Z."/>
            <person name="Jagels K."/>
            <person name="Moule S."/>
            <person name="Ormond D."/>
            <person name="Rutter S."/>
            <person name="Squares R."/>
            <person name="Whitehead S."/>
            <person name="Rabbinowitsch E."/>
            <person name="Arrowsmith C."/>
            <person name="White B."/>
            <person name="Thurston S."/>
            <person name="Bringaud F."/>
            <person name="Baldauf S.L."/>
            <person name="Faulconbridge A."/>
            <person name="Jeffares D."/>
            <person name="Depledge D.P."/>
            <person name="Oyola S.O."/>
            <person name="Hilley J.D."/>
            <person name="Brito L.O."/>
            <person name="Tosi L.R."/>
            <person name="Barrell B."/>
            <person name="Cruz A.K."/>
            <person name="Mottram J.C."/>
            <person name="Smith D.F."/>
            <person name="Berriman M."/>
        </authorList>
    </citation>
    <scope>NUCLEOTIDE SEQUENCE [LARGE SCALE GENOMIC DNA]</scope>
    <source>
        <strain evidence="1 2">MHOM/BR/75/M2904</strain>
    </source>
</reference>
<dbReference type="SUPFAM" id="SSF52540">
    <property type="entry name" value="P-loop containing nucleoside triphosphate hydrolases"/>
    <property type="match status" value="1"/>
</dbReference>
<dbReference type="KEGG" id="lbz:LBRM_08_0650"/>
<evidence type="ECO:0000313" key="1">
    <source>
        <dbReference type="EMBL" id="CAM37153.1"/>
    </source>
</evidence>
<dbReference type="InParanoid" id="A4H5C9"/>
<keyword evidence="2" id="KW-1185">Reference proteome</keyword>
<reference evidence="1 2" key="2">
    <citation type="journal article" date="2011" name="Genome Res.">
        <title>Chromosome and gene copy number variation allow major structural change between species and strains of Leishmania.</title>
        <authorList>
            <person name="Rogers M.B."/>
            <person name="Hilley J.D."/>
            <person name="Dickens N.J."/>
            <person name="Wilkes J."/>
            <person name="Bates P.A."/>
            <person name="Depledge D.P."/>
            <person name="Harris D."/>
            <person name="Her Y."/>
            <person name="Herzyk P."/>
            <person name="Imamura H."/>
            <person name="Otto T.D."/>
            <person name="Sanders M."/>
            <person name="Seeger K."/>
            <person name="Dujardin J.C."/>
            <person name="Berriman M."/>
            <person name="Smith D.F."/>
            <person name="Hertz-Fowler C."/>
            <person name="Mottram J.C."/>
        </authorList>
    </citation>
    <scope>NUCLEOTIDE SEQUENCE [LARGE SCALE GENOMIC DNA]</scope>
    <source>
        <strain evidence="1 2">MHOM/BR/75/M2904</strain>
    </source>
</reference>
<dbReference type="PANTHER" id="PTHR34157">
    <property type="entry name" value="TUZIN"/>
    <property type="match status" value="1"/>
</dbReference>
<dbReference type="Gene3D" id="3.40.50.300">
    <property type="entry name" value="P-loop containing nucleotide triphosphate hydrolases"/>
    <property type="match status" value="1"/>
</dbReference>
<dbReference type="EMBL" id="FR798982">
    <property type="protein sequence ID" value="CAM37153.1"/>
    <property type="molecule type" value="Genomic_DNA"/>
</dbReference>
<gene>
    <name evidence="1" type="ORF">LBRM_08_0650</name>
</gene>
<protein>
    <submittedName>
        <fullName evidence="1">Tuzin</fullName>
    </submittedName>
</protein>
<proteinExistence type="predicted"/>
<dbReference type="InterPro" id="IPR027417">
    <property type="entry name" value="P-loop_NTPase"/>
</dbReference>
<dbReference type="PANTHER" id="PTHR34157:SF2">
    <property type="entry name" value="TUZIN"/>
    <property type="match status" value="1"/>
</dbReference>
<name>A4H5C9_LEIBR</name>
<sequence length="509" mass="57603">MEGAPVSAVAEVSTRVHVQVGRTATNEGRVVGGIVGRVNSNGTLGVLMDNGCFAAQVSQDDLVLVEGRARITLERGYLDMVKWIRDAGVHRRADRERLSSVLYQRGWRVDRLYLLGPSDVHCVSYVKRSVRLLVLERAEWQRDHHAELRALQRERVRERAWRYVIQRYSGFVSANWAALGVLSVFLWNFKSYRRHQRSFQVKRAVSTLTDTDHQYTSSPAEPPQFVERAAEESWARQVLRQPDITHPRIAVVTGLRGCGKSSLLRSAVRKEHRPALFVEVRGGEDTLSCIVKAMKVPNLECCGDHLEFIADTFTKAAKVNGEPPILVLTLREGCELSRVYNESALLASDRRLCHLAYEVALESLTTQNVLLPRLDFYLVPNFTARQALQCTEHAVDATSMLHFIEVVGTNCSDIDELLAAVRHRRVSVVDYIDQKLLRAMRRAEAAWASSETLRAAVKRLAEAEYYVGQQNGPSVLRDAELKGIVLYDPVRDRWMFTHKVYHTAARCCL</sequence>